<evidence type="ECO:0000313" key="1">
    <source>
        <dbReference type="EMBL" id="CAI2172373.1"/>
    </source>
</evidence>
<sequence>MKTRTPNKVNMKEQNTTWMLNSPNPSPLCFFRFTFSMNRSRAFDTYVKALELAFGKCKDETVKERLLKMREKSNDEIQTDWEVWLEERKTILLSRSIQDTNIAVQNRLNTRVENQGTLLTTPTTFNKPNKLTIDIYDDDENDVENFEDKRDLLISSTVITDPNEEVLESLATLFESSQEDLILSIAEESLDREEIVIPDVTKQFLKENKLVLSSQLDVCAYFRNMRLKIPLKNKILNPAYYGIIDLTGQHIETKTSFAVEDWEELRNIFGTIVRWQYILTPEHFTEYFDKNFTLPSNPKDELRTFHKAVEFLRTSYPIQNTMSEQHATHALYYPLISTVLRNDAISLLDWGEIISCSSSDAKNDIISPEKKAKIGHKVDLKITLKTPNYKLQAVHGEISGGIKNGKAEACKRKQWLDKLKLMIMMRDELNQIIKYYTQSNADFLYFIVYGIQVIGFQLNVYAMTWCSGGVYLFGLVDKCLIPGDLETFYSLEEVYVILKTLQMKVKETSNVLIFIEQKHAKKRRRPLAPFDKKQCDLENDLVLTRTPKHRRTLQCSM</sequence>
<protein>
    <submittedName>
        <fullName evidence="1">18135_t:CDS:1</fullName>
    </submittedName>
</protein>
<dbReference type="OrthoDB" id="2366687at2759"/>
<proteinExistence type="predicted"/>
<dbReference type="AlphaFoldDB" id="A0A9W4SJN4"/>
<comment type="caution">
    <text evidence="1">The sequence shown here is derived from an EMBL/GenBank/DDBJ whole genome shotgun (WGS) entry which is preliminary data.</text>
</comment>
<evidence type="ECO:0000313" key="2">
    <source>
        <dbReference type="Proteomes" id="UP001153678"/>
    </source>
</evidence>
<dbReference type="Proteomes" id="UP001153678">
    <property type="component" value="Unassembled WGS sequence"/>
</dbReference>
<gene>
    <name evidence="1" type="ORF">FWILDA_LOCUS5545</name>
</gene>
<reference evidence="1" key="1">
    <citation type="submission" date="2022-08" db="EMBL/GenBank/DDBJ databases">
        <authorList>
            <person name="Kallberg Y."/>
            <person name="Tangrot J."/>
            <person name="Rosling A."/>
        </authorList>
    </citation>
    <scope>NUCLEOTIDE SEQUENCE</scope>
    <source>
        <strain evidence="1">Wild A</strain>
    </source>
</reference>
<keyword evidence="2" id="KW-1185">Reference proteome</keyword>
<dbReference type="EMBL" id="CAMKVN010000933">
    <property type="protein sequence ID" value="CAI2172373.1"/>
    <property type="molecule type" value="Genomic_DNA"/>
</dbReference>
<name>A0A9W4SJN4_9GLOM</name>
<accession>A0A9W4SJN4</accession>
<organism evidence="1 2">
    <name type="scientific">Funneliformis geosporum</name>
    <dbReference type="NCBI Taxonomy" id="1117311"/>
    <lineage>
        <taxon>Eukaryota</taxon>
        <taxon>Fungi</taxon>
        <taxon>Fungi incertae sedis</taxon>
        <taxon>Mucoromycota</taxon>
        <taxon>Glomeromycotina</taxon>
        <taxon>Glomeromycetes</taxon>
        <taxon>Glomerales</taxon>
        <taxon>Glomeraceae</taxon>
        <taxon>Funneliformis</taxon>
    </lineage>
</organism>